<protein>
    <recommendedName>
        <fullName evidence="2">Integrase catalytic domain-containing protein</fullName>
    </recommendedName>
</protein>
<organism evidence="3">
    <name type="scientific">Cacopsylla melanoneura</name>
    <dbReference type="NCBI Taxonomy" id="428564"/>
    <lineage>
        <taxon>Eukaryota</taxon>
        <taxon>Metazoa</taxon>
        <taxon>Ecdysozoa</taxon>
        <taxon>Arthropoda</taxon>
        <taxon>Hexapoda</taxon>
        <taxon>Insecta</taxon>
        <taxon>Pterygota</taxon>
        <taxon>Neoptera</taxon>
        <taxon>Paraneoptera</taxon>
        <taxon>Hemiptera</taxon>
        <taxon>Sternorrhyncha</taxon>
        <taxon>Psylloidea</taxon>
        <taxon>Psyllidae</taxon>
        <taxon>Psyllinae</taxon>
        <taxon>Cacopsylla</taxon>
    </lineage>
</organism>
<dbReference type="InterPro" id="IPR012337">
    <property type="entry name" value="RNaseH-like_sf"/>
</dbReference>
<dbReference type="AlphaFoldDB" id="A0A8D9FC82"/>
<dbReference type="PANTHER" id="PTHR37984:SF15">
    <property type="entry name" value="INTEGRASE CATALYTIC DOMAIN-CONTAINING PROTEIN"/>
    <property type="match status" value="1"/>
</dbReference>
<dbReference type="InterPro" id="IPR036397">
    <property type="entry name" value="RNaseH_sf"/>
</dbReference>
<dbReference type="InterPro" id="IPR001584">
    <property type="entry name" value="Integrase_cat-core"/>
</dbReference>
<dbReference type="Gene3D" id="3.30.420.10">
    <property type="entry name" value="Ribonuclease H-like superfamily/Ribonuclease H"/>
    <property type="match status" value="1"/>
</dbReference>
<evidence type="ECO:0000256" key="1">
    <source>
        <dbReference type="SAM" id="MobiDB-lite"/>
    </source>
</evidence>
<dbReference type="EMBL" id="HBUF01630695">
    <property type="protein sequence ID" value="CAG6783135.1"/>
    <property type="molecule type" value="Transcribed_RNA"/>
</dbReference>
<dbReference type="SUPFAM" id="SSF53098">
    <property type="entry name" value="Ribonuclease H-like"/>
    <property type="match status" value="1"/>
</dbReference>
<evidence type="ECO:0000259" key="2">
    <source>
        <dbReference type="PROSITE" id="PS50994"/>
    </source>
</evidence>
<proteinExistence type="predicted"/>
<feature type="domain" description="Integrase catalytic" evidence="2">
    <location>
        <begin position="1"/>
        <end position="145"/>
    </location>
</feature>
<feature type="region of interest" description="Disordered" evidence="1">
    <location>
        <begin position="38"/>
        <end position="63"/>
    </location>
</feature>
<dbReference type="PROSITE" id="PS50994">
    <property type="entry name" value="INTEGRASE"/>
    <property type="match status" value="1"/>
</dbReference>
<sequence length="169" mass="19033">MSHVDFLSRNPIESEIETPKESIVNTTIEEQMSTIKEVNHPDTPYPSRPSVRTARPHGKRSNYTSARVKLKRVMQTKLHFIATGACRANGQVERQMRVLKNMLTVAETEENKSWQQSVGDVQLAINTAPHRVTKSSPMELMFGRVSRPRGLIVAEGDIADNSDVDLKHN</sequence>
<name>A0A8D9FC82_9HEMI</name>
<dbReference type="InterPro" id="IPR050951">
    <property type="entry name" value="Retrovirus_Pol_polyprotein"/>
</dbReference>
<reference evidence="3" key="1">
    <citation type="submission" date="2021-05" db="EMBL/GenBank/DDBJ databases">
        <authorList>
            <person name="Alioto T."/>
            <person name="Alioto T."/>
            <person name="Gomez Garrido J."/>
        </authorList>
    </citation>
    <scope>NUCLEOTIDE SEQUENCE</scope>
</reference>
<dbReference type="PANTHER" id="PTHR37984">
    <property type="entry name" value="PROTEIN CBG26694"/>
    <property type="match status" value="1"/>
</dbReference>
<evidence type="ECO:0000313" key="3">
    <source>
        <dbReference type="EMBL" id="CAG6783135.1"/>
    </source>
</evidence>
<accession>A0A8D9FC82</accession>
<dbReference type="GO" id="GO:0003676">
    <property type="term" value="F:nucleic acid binding"/>
    <property type="evidence" value="ECO:0007669"/>
    <property type="project" value="InterPro"/>
</dbReference>
<dbReference type="GO" id="GO:0015074">
    <property type="term" value="P:DNA integration"/>
    <property type="evidence" value="ECO:0007669"/>
    <property type="project" value="InterPro"/>
</dbReference>